<dbReference type="PIRSF" id="PIRSF003128">
    <property type="entry name" value="RecN"/>
    <property type="match status" value="1"/>
</dbReference>
<accession>B5YKK3</accession>
<dbReference type="CDD" id="cd03241">
    <property type="entry name" value="ABC_RecN"/>
    <property type="match status" value="1"/>
</dbReference>
<dbReference type="HOGENOM" id="CLU_018297_3_1_0"/>
<dbReference type="Proteomes" id="UP000000718">
    <property type="component" value="Chromosome"/>
</dbReference>
<keyword evidence="5 9" id="KW-0227">DNA damage</keyword>
<dbReference type="RefSeq" id="WP_012546310.1">
    <property type="nucleotide sequence ID" value="NC_011296.1"/>
</dbReference>
<evidence type="ECO:0000313" key="13">
    <source>
        <dbReference type="Proteomes" id="UP000000718"/>
    </source>
</evidence>
<dbReference type="SUPFAM" id="SSF52540">
    <property type="entry name" value="P-loop containing nucleoside triphosphate hydrolases"/>
    <property type="match status" value="1"/>
</dbReference>
<keyword evidence="6" id="KW-0067">ATP-binding</keyword>
<evidence type="ECO:0000256" key="5">
    <source>
        <dbReference type="ARBA" id="ARBA00022763"/>
    </source>
</evidence>
<feature type="domain" description="RecF/RecN/SMC N-terminal" evidence="11">
    <location>
        <begin position="1"/>
        <end position="501"/>
    </location>
</feature>
<dbReference type="GO" id="GO:0005524">
    <property type="term" value="F:ATP binding"/>
    <property type="evidence" value="ECO:0007669"/>
    <property type="project" value="UniProtKB-KW"/>
</dbReference>
<evidence type="ECO:0000256" key="10">
    <source>
        <dbReference type="SAM" id="Coils"/>
    </source>
</evidence>
<dbReference type="PANTHER" id="PTHR11059:SF0">
    <property type="entry name" value="DNA REPAIR PROTEIN RECN"/>
    <property type="match status" value="1"/>
</dbReference>
<comment type="function">
    <text evidence="1 9">May be involved in recombinational repair of damaged DNA.</text>
</comment>
<feature type="coiled-coil region" evidence="10">
    <location>
        <begin position="328"/>
        <end position="373"/>
    </location>
</feature>
<dbReference type="STRING" id="289376.THEYE_A0932"/>
<evidence type="ECO:0000256" key="1">
    <source>
        <dbReference type="ARBA" id="ARBA00003618"/>
    </source>
</evidence>
<evidence type="ECO:0000256" key="4">
    <source>
        <dbReference type="ARBA" id="ARBA00022741"/>
    </source>
</evidence>
<protein>
    <recommendedName>
        <fullName evidence="3 9">DNA repair protein RecN</fullName>
    </recommendedName>
    <alternativeName>
        <fullName evidence="8 9">Recombination protein N</fullName>
    </alternativeName>
</protein>
<name>B5YKK3_THEYD</name>
<evidence type="ECO:0000256" key="2">
    <source>
        <dbReference type="ARBA" id="ARBA00009441"/>
    </source>
</evidence>
<dbReference type="OrthoDB" id="9806954at2"/>
<keyword evidence="13" id="KW-1185">Reference proteome</keyword>
<dbReference type="GO" id="GO:0043590">
    <property type="term" value="C:bacterial nucleoid"/>
    <property type="evidence" value="ECO:0000318"/>
    <property type="project" value="GO_Central"/>
</dbReference>
<dbReference type="GO" id="GO:0009432">
    <property type="term" value="P:SOS response"/>
    <property type="evidence" value="ECO:0000318"/>
    <property type="project" value="GO_Central"/>
</dbReference>
<feature type="coiled-coil region" evidence="10">
    <location>
        <begin position="142"/>
        <end position="186"/>
    </location>
</feature>
<evidence type="ECO:0000256" key="3">
    <source>
        <dbReference type="ARBA" id="ARBA00021315"/>
    </source>
</evidence>
<dbReference type="GO" id="GO:0006281">
    <property type="term" value="P:DNA repair"/>
    <property type="evidence" value="ECO:0007669"/>
    <property type="project" value="UniProtKB-KW"/>
</dbReference>
<dbReference type="InParanoid" id="B5YKK3"/>
<evidence type="ECO:0000256" key="6">
    <source>
        <dbReference type="ARBA" id="ARBA00022840"/>
    </source>
</evidence>
<reference evidence="13" key="1">
    <citation type="submission" date="2008-08" db="EMBL/GenBank/DDBJ databases">
        <title>The complete genome sequence of Thermodesulfovibrio yellowstonii strain ATCC 51303 / DSM 11347 / YP87.</title>
        <authorList>
            <person name="Dodson R.J."/>
            <person name="Durkin A.S."/>
            <person name="Wu M."/>
            <person name="Eisen J."/>
            <person name="Sutton G."/>
        </authorList>
    </citation>
    <scope>NUCLEOTIDE SEQUENCE [LARGE SCALE GENOMIC DNA]</scope>
    <source>
        <strain evidence="13">ATCC 51303 / DSM 11347 / YP87</strain>
    </source>
</reference>
<comment type="similarity">
    <text evidence="2 9">Belongs to the RecN family.</text>
</comment>
<dbReference type="NCBIfam" id="TIGR00634">
    <property type="entry name" value="recN"/>
    <property type="match status" value="1"/>
</dbReference>
<sequence length="547" mass="62291">MIEELRIKNFAIIDSLVVPLSKGFNVITGETGAGKSIIVDAIGILLKEKVPAVDFIKHGKNEANIEVIIYDTNEKESVFEDEALILKKILSIQGKTKTYINDSAFTVNEFVKIASRLINIHGQHEHTHLLKKENHILFFDTIAKLKQEVERFNQLYMDVQSLKQELEKISKEIALKKQRIELLQFQVAEIKNAKLKEGEEEELIEQRQILKNVLKLKELAESSFSLLYEDRNSVHTNLSKILNLLKELSKFDSKAEEVKSLIESALTQSEEAVYMLRKLKETYEPDPATLENIEERLTLINKLKIKYGSTIKEIIEYAKEAEKELNIISVSEEDLKTKENKLEKLLDEMISQANKLSAKRKSVKNKIEEEIINELKFLGFLHPLFEIKISEKELSLNGKDDVEFYFSSNPGEPPKPLIKIASGGELSRLMLALKCVELKLAKNSLKSMTLIFDEIDAGIGGTVAENIGRRLKELSNHHQVICVTHLPQIAAQAQHHLKVEKVILDNKTLVKIDVLTGIKRKEEIARMLSGRITESSIFHAEELLESK</sequence>
<reference evidence="12 13" key="2">
    <citation type="journal article" date="2015" name="Genome Announc.">
        <title>Genome Sequence of the Sulfate-Reducing Thermophilic Bacterium Thermodesulfovibrio yellowstonii Strain DSM 11347T (Phylum Nitrospirae).</title>
        <authorList>
            <person name="Bhatnagar S."/>
            <person name="Badger J.H."/>
            <person name="Madupu R."/>
            <person name="Khouri H.M."/>
            <person name="O'Connor E.M."/>
            <person name="Robb F.T."/>
            <person name="Ward N.L."/>
            <person name="Eisen J.A."/>
        </authorList>
    </citation>
    <scope>NUCLEOTIDE SEQUENCE [LARGE SCALE GENOMIC DNA]</scope>
    <source>
        <strain evidence="13">ATCC 51303 / DSM 11347 / YP87</strain>
    </source>
</reference>
<dbReference type="Pfam" id="PF02463">
    <property type="entry name" value="SMC_N"/>
    <property type="match status" value="1"/>
</dbReference>
<keyword evidence="7 9" id="KW-0234">DNA repair</keyword>
<dbReference type="FunCoup" id="B5YKK3">
    <property type="interactions" value="400"/>
</dbReference>
<dbReference type="PATRIC" id="fig|289376.4.peg.918"/>
<dbReference type="FunFam" id="3.40.50.300:FF:000356">
    <property type="entry name" value="DNA repair protein RecN"/>
    <property type="match status" value="1"/>
</dbReference>
<evidence type="ECO:0000313" key="12">
    <source>
        <dbReference type="EMBL" id="ACI21599.1"/>
    </source>
</evidence>
<gene>
    <name evidence="12" type="primary">recN</name>
    <name evidence="12" type="ordered locus">THEYE_A0932</name>
</gene>
<dbReference type="InterPro" id="IPR004604">
    <property type="entry name" value="DNA_recomb/repair_RecN"/>
</dbReference>
<dbReference type="InterPro" id="IPR003395">
    <property type="entry name" value="RecF/RecN/SMC_N"/>
</dbReference>
<dbReference type="InterPro" id="IPR027417">
    <property type="entry name" value="P-loop_NTPase"/>
</dbReference>
<dbReference type="PANTHER" id="PTHR11059">
    <property type="entry name" value="DNA REPAIR PROTEIN RECN"/>
    <property type="match status" value="1"/>
</dbReference>
<evidence type="ECO:0000259" key="11">
    <source>
        <dbReference type="Pfam" id="PF02463"/>
    </source>
</evidence>
<dbReference type="AlphaFoldDB" id="B5YKK3"/>
<proteinExistence type="inferred from homology"/>
<keyword evidence="10" id="KW-0175">Coiled coil</keyword>
<dbReference type="FunFam" id="3.40.50.300:FF:000319">
    <property type="entry name" value="DNA repair protein RecN"/>
    <property type="match status" value="1"/>
</dbReference>
<dbReference type="EMBL" id="CP001147">
    <property type="protein sequence ID" value="ACI21599.1"/>
    <property type="molecule type" value="Genomic_DNA"/>
</dbReference>
<organism evidence="12 13">
    <name type="scientific">Thermodesulfovibrio yellowstonii (strain ATCC 51303 / DSM 11347 / YP87)</name>
    <dbReference type="NCBI Taxonomy" id="289376"/>
    <lineage>
        <taxon>Bacteria</taxon>
        <taxon>Pseudomonadati</taxon>
        <taxon>Nitrospirota</taxon>
        <taxon>Thermodesulfovibrionia</taxon>
        <taxon>Thermodesulfovibrionales</taxon>
        <taxon>Thermodesulfovibrionaceae</taxon>
        <taxon>Thermodesulfovibrio</taxon>
    </lineage>
</organism>
<dbReference type="GO" id="GO:0006310">
    <property type="term" value="P:DNA recombination"/>
    <property type="evidence" value="ECO:0007669"/>
    <property type="project" value="InterPro"/>
</dbReference>
<dbReference type="eggNOG" id="COG0497">
    <property type="taxonomic scope" value="Bacteria"/>
</dbReference>
<evidence type="ECO:0000256" key="7">
    <source>
        <dbReference type="ARBA" id="ARBA00023204"/>
    </source>
</evidence>
<dbReference type="KEGG" id="tye:THEYE_A0932"/>
<dbReference type="Gene3D" id="3.40.50.300">
    <property type="entry name" value="P-loop containing nucleotide triphosphate hydrolases"/>
    <property type="match status" value="2"/>
</dbReference>
<dbReference type="EnsemblBacteria" id="ACI21599">
    <property type="protein sequence ID" value="ACI21599"/>
    <property type="gene ID" value="THEYE_A0932"/>
</dbReference>
<evidence type="ECO:0000256" key="9">
    <source>
        <dbReference type="PIRNR" id="PIRNR003128"/>
    </source>
</evidence>
<evidence type="ECO:0000256" key="8">
    <source>
        <dbReference type="ARBA" id="ARBA00033408"/>
    </source>
</evidence>
<keyword evidence="4" id="KW-0547">Nucleotide-binding</keyword>